<evidence type="ECO:0000259" key="9">
    <source>
        <dbReference type="PROSITE" id="PS50923"/>
    </source>
</evidence>
<dbReference type="SUPFAM" id="SSF56436">
    <property type="entry name" value="C-type lectin-like"/>
    <property type="match status" value="1"/>
</dbReference>
<keyword evidence="5" id="KW-0472">Membrane</keyword>
<dbReference type="InterPro" id="IPR003599">
    <property type="entry name" value="Ig_sub"/>
</dbReference>
<dbReference type="PANTHER" id="PTHR45656:SF4">
    <property type="entry name" value="PROTEIN CBR-CLEC-78"/>
    <property type="match status" value="1"/>
</dbReference>
<dbReference type="PROSITE" id="PS00615">
    <property type="entry name" value="C_TYPE_LECTIN_1"/>
    <property type="match status" value="1"/>
</dbReference>
<feature type="domain" description="C-type lectin" evidence="7">
    <location>
        <begin position="588"/>
        <end position="687"/>
    </location>
</feature>
<keyword evidence="3" id="KW-1015">Disulfide bond</keyword>
<feature type="signal peptide" evidence="6">
    <location>
        <begin position="1"/>
        <end position="21"/>
    </location>
</feature>
<dbReference type="CDD" id="cd00037">
    <property type="entry name" value="CLECT"/>
    <property type="match status" value="1"/>
</dbReference>
<evidence type="ECO:0000313" key="12">
    <source>
        <dbReference type="RefSeq" id="XP_022297711.1"/>
    </source>
</evidence>
<proteinExistence type="predicted"/>
<dbReference type="PROSITE" id="PS50041">
    <property type="entry name" value="C_TYPE_LECTIN_2"/>
    <property type="match status" value="1"/>
</dbReference>
<evidence type="ECO:0000256" key="5">
    <source>
        <dbReference type="SAM" id="Phobius"/>
    </source>
</evidence>
<dbReference type="InterPro" id="IPR013783">
    <property type="entry name" value="Ig-like_fold"/>
</dbReference>
<name>A0A8B8B368_CRAVI</name>
<keyword evidence="2" id="KW-0677">Repeat</keyword>
<dbReference type="Pfam" id="PF00084">
    <property type="entry name" value="Sushi"/>
    <property type="match status" value="3"/>
</dbReference>
<comment type="caution">
    <text evidence="4">Lacks conserved residue(s) required for the propagation of feature annotation.</text>
</comment>
<evidence type="ECO:0000313" key="11">
    <source>
        <dbReference type="Proteomes" id="UP000694844"/>
    </source>
</evidence>
<dbReference type="SMART" id="SM00409">
    <property type="entry name" value="IG"/>
    <property type="match status" value="2"/>
</dbReference>
<protein>
    <submittedName>
        <fullName evidence="12">Uncharacterized protein LOC111107053</fullName>
    </submittedName>
</protein>
<dbReference type="InterPro" id="IPR016187">
    <property type="entry name" value="CTDL_fold"/>
</dbReference>
<keyword evidence="4" id="KW-0768">Sushi</keyword>
<dbReference type="InterPro" id="IPR003609">
    <property type="entry name" value="Pan_app"/>
</dbReference>
<evidence type="ECO:0000259" key="10">
    <source>
        <dbReference type="PROSITE" id="PS50948"/>
    </source>
</evidence>
<dbReference type="InterPro" id="IPR018378">
    <property type="entry name" value="C-type_lectin_CS"/>
</dbReference>
<dbReference type="InterPro" id="IPR016186">
    <property type="entry name" value="C-type_lectin-like/link_sf"/>
</dbReference>
<dbReference type="InterPro" id="IPR001304">
    <property type="entry name" value="C-type_lectin-like"/>
</dbReference>
<dbReference type="SUPFAM" id="SSF57440">
    <property type="entry name" value="Kringle-like"/>
    <property type="match status" value="1"/>
</dbReference>
<evidence type="ECO:0000256" key="6">
    <source>
        <dbReference type="SAM" id="SignalP"/>
    </source>
</evidence>
<dbReference type="SUPFAM" id="SSF57414">
    <property type="entry name" value="Hairpin loop containing domain-like"/>
    <property type="match status" value="1"/>
</dbReference>
<feature type="domain" description="Sushi" evidence="9">
    <location>
        <begin position="742"/>
        <end position="800"/>
    </location>
</feature>
<dbReference type="Gene3D" id="2.60.40.10">
    <property type="entry name" value="Immunoglobulins"/>
    <property type="match status" value="1"/>
</dbReference>
<dbReference type="InterPro" id="IPR036179">
    <property type="entry name" value="Ig-like_dom_sf"/>
</dbReference>
<dbReference type="InterPro" id="IPR051277">
    <property type="entry name" value="SEZ6_CSMD_C4BPB_Regulators"/>
</dbReference>
<dbReference type="SUPFAM" id="SSF48726">
    <property type="entry name" value="Immunoglobulin"/>
    <property type="match status" value="2"/>
</dbReference>
<feature type="domain" description="Sushi" evidence="9">
    <location>
        <begin position="857"/>
        <end position="922"/>
    </location>
</feature>
<organism evidence="11 12">
    <name type="scientific">Crassostrea virginica</name>
    <name type="common">Eastern oyster</name>
    <dbReference type="NCBI Taxonomy" id="6565"/>
    <lineage>
        <taxon>Eukaryota</taxon>
        <taxon>Metazoa</taxon>
        <taxon>Spiralia</taxon>
        <taxon>Lophotrochozoa</taxon>
        <taxon>Mollusca</taxon>
        <taxon>Bivalvia</taxon>
        <taxon>Autobranchia</taxon>
        <taxon>Pteriomorphia</taxon>
        <taxon>Ostreida</taxon>
        <taxon>Ostreoidea</taxon>
        <taxon>Ostreidae</taxon>
        <taxon>Crassostrea</taxon>
    </lineage>
</organism>
<dbReference type="Gene3D" id="2.10.70.10">
    <property type="entry name" value="Complement Module, domain 1"/>
    <property type="match status" value="3"/>
</dbReference>
<dbReference type="PROSITE" id="PS50948">
    <property type="entry name" value="PAN"/>
    <property type="match status" value="2"/>
</dbReference>
<dbReference type="PROSITE" id="PS50923">
    <property type="entry name" value="SUSHI"/>
    <property type="match status" value="2"/>
</dbReference>
<dbReference type="InterPro" id="IPR007110">
    <property type="entry name" value="Ig-like_dom"/>
</dbReference>
<dbReference type="RefSeq" id="XP_022297711.1">
    <property type="nucleotide sequence ID" value="XM_022442003.1"/>
</dbReference>
<dbReference type="PROSITE" id="PS50835">
    <property type="entry name" value="IG_LIKE"/>
    <property type="match status" value="1"/>
</dbReference>
<feature type="transmembrane region" description="Helical" evidence="5">
    <location>
        <begin position="976"/>
        <end position="997"/>
    </location>
</feature>
<keyword evidence="11" id="KW-1185">Reference proteome</keyword>
<feature type="domain" description="Apple" evidence="10">
    <location>
        <begin position="124"/>
        <end position="198"/>
    </location>
</feature>
<evidence type="ECO:0000256" key="4">
    <source>
        <dbReference type="PROSITE-ProRule" id="PRU00302"/>
    </source>
</evidence>
<dbReference type="OrthoDB" id="6135796at2759"/>
<dbReference type="GeneID" id="111107053"/>
<evidence type="ECO:0000259" key="7">
    <source>
        <dbReference type="PROSITE" id="PS50041"/>
    </source>
</evidence>
<reference evidence="12" key="1">
    <citation type="submission" date="2025-08" db="UniProtKB">
        <authorList>
            <consortium name="RefSeq"/>
        </authorList>
    </citation>
    <scope>IDENTIFICATION</scope>
    <source>
        <tissue evidence="12">Whole sample</tissue>
    </source>
</reference>
<dbReference type="KEGG" id="cvn:111107053"/>
<dbReference type="InterPro" id="IPR000436">
    <property type="entry name" value="Sushi_SCR_CCP_dom"/>
</dbReference>
<dbReference type="Pfam" id="PF00024">
    <property type="entry name" value="PAN_1"/>
    <property type="match status" value="2"/>
</dbReference>
<dbReference type="Gene3D" id="3.50.4.10">
    <property type="entry name" value="Hepatocyte Growth Factor"/>
    <property type="match status" value="2"/>
</dbReference>
<feature type="domain" description="Ig-like" evidence="8">
    <location>
        <begin position="45"/>
        <end position="108"/>
    </location>
</feature>
<dbReference type="AlphaFoldDB" id="A0A8B8B368"/>
<accession>A0A8B8B368</accession>
<dbReference type="Proteomes" id="UP000694844">
    <property type="component" value="Chromosome 8"/>
</dbReference>
<feature type="domain" description="Apple" evidence="10">
    <location>
        <begin position="203"/>
        <end position="283"/>
    </location>
</feature>
<dbReference type="Gene3D" id="3.10.100.10">
    <property type="entry name" value="Mannose-Binding Protein A, subunit A"/>
    <property type="match status" value="1"/>
</dbReference>
<dbReference type="SMART" id="SM00034">
    <property type="entry name" value="CLECT"/>
    <property type="match status" value="1"/>
</dbReference>
<keyword evidence="1 6" id="KW-0732">Signal</keyword>
<evidence type="ECO:0000256" key="3">
    <source>
        <dbReference type="ARBA" id="ARBA00023157"/>
    </source>
</evidence>
<evidence type="ECO:0000256" key="1">
    <source>
        <dbReference type="ARBA" id="ARBA00022729"/>
    </source>
</evidence>
<dbReference type="PANTHER" id="PTHR45656">
    <property type="entry name" value="PROTEIN CBR-CLEC-78"/>
    <property type="match status" value="1"/>
</dbReference>
<dbReference type="SUPFAM" id="SSF57535">
    <property type="entry name" value="Complement control module/SCR domain"/>
    <property type="match status" value="3"/>
</dbReference>
<dbReference type="SMART" id="SM00032">
    <property type="entry name" value="CCP"/>
    <property type="match status" value="3"/>
</dbReference>
<gene>
    <name evidence="12" type="primary">LOC111107053</name>
</gene>
<sequence>MKWTIQCLMVILFVAVGLTEGSGYLELLGGNMTTSVTWTDPVMYGETASFVCQTLSSTLVNVTHTWVFPNGSSVSHAFRDKLCDSSVCSTQITIPGVEFDHQGNYTCQSELGEIVAYLEVESLCPHARYGRHSGSSPPIDILNETSAFDCMKRCENHSSCLGITYIEVTDECWLHNTTEKSPDACEGDLLGYFYTKTCSNTSCSIGDGEYPDSVGTGGLLLTTNTPLDDCKDRCINDTACSGIDYNRNDNQCRLYDSDQWTEQYYWARQGNTQCDFYRKVSYCYPVIECFPPLDLMGWEYRGKQNVSLGGDVCKPWTDTRFSYLNEHENFCRKILSNITEVSCISAIDNDIHPCGVEACVQVHEHNVDVIYGNTATFVINVTWFHMINVTHFQWKRSGMDLSTDSKYIIGSLPLSSLTVLNTTFEDEDRYILEIYTEIYDIAEFFFHLRILGGNPYARLHISPNPAILGKPLSIVCMLKQPPSPNILNYSLRRKRESDLMPELLTVMPSNETFDNTSDFVARFDTPNVTILDYSQYKCTTENLIAKQRTETYLDLKSGESKLSGFVYIPELDKVLKPFDVDRKDNSGAEIHCQSLNGTLLMITSLERQIYIEKMLREMWPGSSGIAYISGKYVNSNWMINGTVAIFTYWNESFPQDESARDCLAQNLDPPYRWMNIPCSQHLPYICELQPFCNEPNVTNATASPGSTYIFTQRQFSCSDSKKASTHLVCKEDLQWHGGCEPIICPFEEGVNSHPIMNKTYYYNETVEYVCNEGFKMESGISVLVCGFDESWNGLPLNCSAIECEIVNIENAQILTANLTTMMPFESTIEYECYSGFILSSGDYNNTCSGTGNWTNLPTCSLPFCPNEEINSTVYIVNRMDGYWTADNMSLACNNGYRHGGGELNRTCEANGTWSSPLPICTQCKCPCDRVHPVQNPTIAELNEKIEQMKKELLLNTRTLSSSVRKRTSAKDDRPSATGVGVVLGIGIFTLLFALVIVPDIPSLVSDIRNSYAVKNLLEYFRQRGDR</sequence>
<evidence type="ECO:0000259" key="8">
    <source>
        <dbReference type="PROSITE" id="PS50835"/>
    </source>
</evidence>
<dbReference type="CDD" id="cd00033">
    <property type="entry name" value="CCP"/>
    <property type="match status" value="3"/>
</dbReference>
<keyword evidence="5" id="KW-0812">Transmembrane</keyword>
<keyword evidence="5" id="KW-1133">Transmembrane helix</keyword>
<dbReference type="InterPro" id="IPR013806">
    <property type="entry name" value="Kringle-like"/>
</dbReference>
<evidence type="ECO:0000256" key="2">
    <source>
        <dbReference type="ARBA" id="ARBA00022737"/>
    </source>
</evidence>
<dbReference type="InterPro" id="IPR035976">
    <property type="entry name" value="Sushi/SCR/CCP_sf"/>
</dbReference>
<feature type="chain" id="PRO_5034664714" evidence="6">
    <location>
        <begin position="22"/>
        <end position="1026"/>
    </location>
</feature>